<gene>
    <name evidence="2" type="ORF">KDK95_35345</name>
</gene>
<keyword evidence="1" id="KW-0812">Transmembrane</keyword>
<dbReference type="GO" id="GO:0005886">
    <property type="term" value="C:plasma membrane"/>
    <property type="evidence" value="ECO:0007669"/>
    <property type="project" value="InterPro"/>
</dbReference>
<dbReference type="PANTHER" id="PTHR31611">
    <property type="entry name" value="HIGH-AFFINITY NICKEL TRANSPORT PROTEIN NIC1"/>
    <property type="match status" value="1"/>
</dbReference>
<evidence type="ECO:0008006" key="4">
    <source>
        <dbReference type="Google" id="ProtNLM"/>
    </source>
</evidence>
<reference evidence="2" key="1">
    <citation type="submission" date="2021-04" db="EMBL/GenBank/DDBJ databases">
        <title>Genome based classification of Actinospica acidithermotolerans sp. nov., an actinobacterium isolated from an Indonesian hot spring.</title>
        <authorList>
            <person name="Kusuma A.B."/>
            <person name="Putra K.E."/>
            <person name="Nafisah S."/>
            <person name="Loh J."/>
            <person name="Nouioui I."/>
            <person name="Goodfellow M."/>
        </authorList>
    </citation>
    <scope>NUCLEOTIDE SEQUENCE</scope>
    <source>
        <strain evidence="2">MGRD01-02</strain>
    </source>
</reference>
<organism evidence="2 3">
    <name type="scientific">Actinospica acidithermotolerans</name>
    <dbReference type="NCBI Taxonomy" id="2828514"/>
    <lineage>
        <taxon>Bacteria</taxon>
        <taxon>Bacillati</taxon>
        <taxon>Actinomycetota</taxon>
        <taxon>Actinomycetes</taxon>
        <taxon>Catenulisporales</taxon>
        <taxon>Actinospicaceae</taxon>
        <taxon>Actinospica</taxon>
    </lineage>
</organism>
<dbReference type="InterPro" id="IPR004688">
    <property type="entry name" value="Ni/Co_transpt"/>
</dbReference>
<feature type="transmembrane region" description="Helical" evidence="1">
    <location>
        <begin position="44"/>
        <end position="61"/>
    </location>
</feature>
<keyword evidence="1" id="KW-1133">Transmembrane helix</keyword>
<accession>A0A941ILD9</accession>
<feature type="non-terminal residue" evidence="2">
    <location>
        <position position="66"/>
    </location>
</feature>
<evidence type="ECO:0000313" key="3">
    <source>
        <dbReference type="Proteomes" id="UP000676325"/>
    </source>
</evidence>
<dbReference type="GO" id="GO:0035444">
    <property type="term" value="P:nickel cation transmembrane transport"/>
    <property type="evidence" value="ECO:0007669"/>
    <property type="project" value="InterPro"/>
</dbReference>
<dbReference type="EMBL" id="JAGSOH010000413">
    <property type="protein sequence ID" value="MBR7831614.1"/>
    <property type="molecule type" value="Genomic_DNA"/>
</dbReference>
<feature type="transmembrane region" description="Helical" evidence="1">
    <location>
        <begin position="17"/>
        <end position="37"/>
    </location>
</feature>
<protein>
    <recommendedName>
        <fullName evidence="4">Nickel/cobalt efflux system</fullName>
    </recommendedName>
</protein>
<comment type="caution">
    <text evidence="2">The sequence shown here is derived from an EMBL/GenBank/DDBJ whole genome shotgun (WGS) entry which is preliminary data.</text>
</comment>
<keyword evidence="1" id="KW-0472">Membrane</keyword>
<evidence type="ECO:0000256" key="1">
    <source>
        <dbReference type="SAM" id="Phobius"/>
    </source>
</evidence>
<evidence type="ECO:0000313" key="2">
    <source>
        <dbReference type="EMBL" id="MBR7831614.1"/>
    </source>
</evidence>
<dbReference type="AlphaFoldDB" id="A0A941ILD9"/>
<name>A0A941ILD9_9ACTN</name>
<sequence>MKEGYILTVFKNERLSWLPYIAIVILLHVIGFSFLWIAGKDHHILFGMGILAYTLGLRHAFDADHI</sequence>
<dbReference type="PANTHER" id="PTHR31611:SF0">
    <property type="entry name" value="HIGH-AFFINITY NICKEL TRANSPORT PROTEIN NIC1"/>
    <property type="match status" value="1"/>
</dbReference>
<dbReference type="Proteomes" id="UP000676325">
    <property type="component" value="Unassembled WGS sequence"/>
</dbReference>
<proteinExistence type="predicted"/>
<keyword evidence="3" id="KW-1185">Reference proteome</keyword>